<dbReference type="RefSeq" id="WP_264514563.1">
    <property type="nucleotide sequence ID" value="NZ_JAPDDR010000008.1"/>
</dbReference>
<keyword evidence="1" id="KW-0813">Transport</keyword>
<evidence type="ECO:0000259" key="4">
    <source>
        <dbReference type="PROSITE" id="PS50893"/>
    </source>
</evidence>
<dbReference type="EMBL" id="JAPDDR010000008">
    <property type="protein sequence ID" value="MCW1915020.1"/>
    <property type="molecule type" value="Genomic_DNA"/>
</dbReference>
<dbReference type="InterPro" id="IPR015854">
    <property type="entry name" value="ABC_transpr_LolD-like"/>
</dbReference>
<organism evidence="5 6">
    <name type="scientific">Luteolibacter rhizosphaerae</name>
    <dbReference type="NCBI Taxonomy" id="2989719"/>
    <lineage>
        <taxon>Bacteria</taxon>
        <taxon>Pseudomonadati</taxon>
        <taxon>Verrucomicrobiota</taxon>
        <taxon>Verrucomicrobiia</taxon>
        <taxon>Verrucomicrobiales</taxon>
        <taxon>Verrucomicrobiaceae</taxon>
        <taxon>Luteolibacter</taxon>
    </lineage>
</organism>
<keyword evidence="2" id="KW-0547">Nucleotide-binding</keyword>
<proteinExistence type="predicted"/>
<evidence type="ECO:0000256" key="1">
    <source>
        <dbReference type="ARBA" id="ARBA00022448"/>
    </source>
</evidence>
<keyword evidence="6" id="KW-1185">Reference proteome</keyword>
<dbReference type="CDD" id="cd03255">
    <property type="entry name" value="ABC_MJ0796_LolCDE_FtsE"/>
    <property type="match status" value="1"/>
</dbReference>
<comment type="caution">
    <text evidence="5">The sequence shown here is derived from an EMBL/GenBank/DDBJ whole genome shotgun (WGS) entry which is preliminary data.</text>
</comment>
<gene>
    <name evidence="5" type="ORF">OJ996_15645</name>
</gene>
<evidence type="ECO:0000313" key="5">
    <source>
        <dbReference type="EMBL" id="MCW1915020.1"/>
    </source>
</evidence>
<dbReference type="InterPro" id="IPR003439">
    <property type="entry name" value="ABC_transporter-like_ATP-bd"/>
</dbReference>
<dbReference type="SMART" id="SM00382">
    <property type="entry name" value="AAA"/>
    <property type="match status" value="1"/>
</dbReference>
<dbReference type="InterPro" id="IPR003593">
    <property type="entry name" value="AAA+_ATPase"/>
</dbReference>
<dbReference type="PANTHER" id="PTHR24220">
    <property type="entry name" value="IMPORT ATP-BINDING PROTEIN"/>
    <property type="match status" value="1"/>
</dbReference>
<evidence type="ECO:0000256" key="3">
    <source>
        <dbReference type="ARBA" id="ARBA00022840"/>
    </source>
</evidence>
<dbReference type="InterPro" id="IPR027417">
    <property type="entry name" value="P-loop_NTPase"/>
</dbReference>
<dbReference type="GO" id="GO:0005524">
    <property type="term" value="F:ATP binding"/>
    <property type="evidence" value="ECO:0007669"/>
    <property type="project" value="UniProtKB-KW"/>
</dbReference>
<dbReference type="Pfam" id="PF00005">
    <property type="entry name" value="ABC_tran"/>
    <property type="match status" value="1"/>
</dbReference>
<feature type="domain" description="ABC transporter" evidence="4">
    <location>
        <begin position="6"/>
        <end position="225"/>
    </location>
</feature>
<sequence length="226" mass="24942">MKEIMIECRALSKSYRKGTTIVTPLEKLDLEVARGEFLALMGPSGSGKTTLLNLLSGIDSPTEGSLVIGGREIAKLNRRELTKWRANHVGYIFQLYHLVPVLSAFENVELPLLLAPMSKKERRERVESALTLVGLADRMHHTPSELSGGQEQRVAIARALVANPELLVADEPTGDLDRESATRILDLLRQLSRDHGKTIVMVTHDPKAAEAADRTLHLEKGQLILS</sequence>
<dbReference type="PROSITE" id="PS50893">
    <property type="entry name" value="ABC_TRANSPORTER_2"/>
    <property type="match status" value="1"/>
</dbReference>
<name>A0ABT3G716_9BACT</name>
<reference evidence="5" key="1">
    <citation type="submission" date="2022-10" db="EMBL/GenBank/DDBJ databases">
        <title>Luteolibacter sp. GHJ8, whole genome shotgun sequencing project.</title>
        <authorList>
            <person name="Zhao G."/>
            <person name="Shen L."/>
        </authorList>
    </citation>
    <scope>NUCLEOTIDE SEQUENCE</scope>
    <source>
        <strain evidence="5">GHJ8</strain>
    </source>
</reference>
<evidence type="ECO:0000256" key="2">
    <source>
        <dbReference type="ARBA" id="ARBA00022741"/>
    </source>
</evidence>
<dbReference type="Proteomes" id="UP001165653">
    <property type="component" value="Unassembled WGS sequence"/>
</dbReference>
<dbReference type="InterPro" id="IPR017911">
    <property type="entry name" value="MacB-like_ATP-bd"/>
</dbReference>
<evidence type="ECO:0000313" key="6">
    <source>
        <dbReference type="Proteomes" id="UP001165653"/>
    </source>
</evidence>
<dbReference type="SUPFAM" id="SSF52540">
    <property type="entry name" value="P-loop containing nucleoside triphosphate hydrolases"/>
    <property type="match status" value="1"/>
</dbReference>
<keyword evidence="3 5" id="KW-0067">ATP-binding</keyword>
<dbReference type="PANTHER" id="PTHR24220:SF452">
    <property type="entry name" value="ABC TRANSPORTER ATP-BINDING PROTEIN"/>
    <property type="match status" value="1"/>
</dbReference>
<accession>A0ABT3G716</accession>
<protein>
    <submittedName>
        <fullName evidence="5">ABC transporter ATP-binding protein</fullName>
    </submittedName>
</protein>
<dbReference type="Gene3D" id="3.40.50.300">
    <property type="entry name" value="P-loop containing nucleotide triphosphate hydrolases"/>
    <property type="match status" value="1"/>
</dbReference>